<protein>
    <recommendedName>
        <fullName evidence="7">Phorbol-ester/DAG-type domain-containing protein</fullName>
    </recommendedName>
</protein>
<dbReference type="Proteomes" id="UP001283361">
    <property type="component" value="Unassembled WGS sequence"/>
</dbReference>
<sequence length="236" mass="26462">MSAGTGELFFYECLTHYNPFDYGHGRGHIPIEPGDTLEVNTSDLKAVKGAPDSPQGWIQGRNVTKGVQGLFPGVPYIQLSKKNFDDSGYQGTLTPNRPPRIPHRFVDVTLVRPSLCIYCNDFIWGKTHPGKLCEACGRTCHSDCAALTASTTHCSRDRNGRAFINTDSQQPVSEWSVANVVEWMAAANLYRYAEVFRERRITGSDLLGMDQDKLRAYIEIECELISKGEQWPSIWQ</sequence>
<evidence type="ECO:0000256" key="2">
    <source>
        <dbReference type="ARBA" id="ARBA00022833"/>
    </source>
</evidence>
<feature type="domain" description="Phorbol-ester/DAG-type" evidence="3">
    <location>
        <begin position="102"/>
        <end position="154"/>
    </location>
</feature>
<evidence type="ECO:0000259" key="4">
    <source>
        <dbReference type="PROSITE" id="PS50105"/>
    </source>
</evidence>
<dbReference type="InterPro" id="IPR013761">
    <property type="entry name" value="SAM/pointed_sf"/>
</dbReference>
<dbReference type="Gene3D" id="2.30.30.40">
    <property type="entry name" value="SH3 Domains"/>
    <property type="match status" value="1"/>
</dbReference>
<name>A0AAE1A0Y1_9GAST</name>
<dbReference type="Gene3D" id="1.10.150.50">
    <property type="entry name" value="Transcription Factor, Ets-1"/>
    <property type="match status" value="1"/>
</dbReference>
<keyword evidence="2" id="KW-0862">Zinc</keyword>
<evidence type="ECO:0000313" key="5">
    <source>
        <dbReference type="EMBL" id="KAK3779210.1"/>
    </source>
</evidence>
<dbReference type="PROSITE" id="PS50105">
    <property type="entry name" value="SAM_DOMAIN"/>
    <property type="match status" value="1"/>
</dbReference>
<feature type="domain" description="SAM" evidence="4">
    <location>
        <begin position="175"/>
        <end position="220"/>
    </location>
</feature>
<evidence type="ECO:0008006" key="7">
    <source>
        <dbReference type="Google" id="ProtNLM"/>
    </source>
</evidence>
<proteinExistence type="predicted"/>
<dbReference type="SUPFAM" id="SSF57889">
    <property type="entry name" value="Cysteine-rich domain"/>
    <property type="match status" value="1"/>
</dbReference>
<dbReference type="SUPFAM" id="SSF47769">
    <property type="entry name" value="SAM/Pointed domain"/>
    <property type="match status" value="1"/>
</dbReference>
<dbReference type="PROSITE" id="PS50081">
    <property type="entry name" value="ZF_DAG_PE_2"/>
    <property type="match status" value="1"/>
</dbReference>
<reference evidence="5" key="1">
    <citation type="journal article" date="2023" name="G3 (Bethesda)">
        <title>A reference genome for the long-term kleptoplast-retaining sea slug Elysia crispata morphotype clarki.</title>
        <authorList>
            <person name="Eastman K.E."/>
            <person name="Pendleton A.L."/>
            <person name="Shaikh M.A."/>
            <person name="Suttiyut T."/>
            <person name="Ogas R."/>
            <person name="Tomko P."/>
            <person name="Gavelis G."/>
            <person name="Widhalm J.R."/>
            <person name="Wisecaver J.H."/>
        </authorList>
    </citation>
    <scope>NUCLEOTIDE SEQUENCE</scope>
    <source>
        <strain evidence="5">ECLA1</strain>
    </source>
</reference>
<organism evidence="5 6">
    <name type="scientific">Elysia crispata</name>
    <name type="common">lettuce slug</name>
    <dbReference type="NCBI Taxonomy" id="231223"/>
    <lineage>
        <taxon>Eukaryota</taxon>
        <taxon>Metazoa</taxon>
        <taxon>Spiralia</taxon>
        <taxon>Lophotrochozoa</taxon>
        <taxon>Mollusca</taxon>
        <taxon>Gastropoda</taxon>
        <taxon>Heterobranchia</taxon>
        <taxon>Euthyneura</taxon>
        <taxon>Panpulmonata</taxon>
        <taxon>Sacoglossa</taxon>
        <taxon>Placobranchoidea</taxon>
        <taxon>Plakobranchidae</taxon>
        <taxon>Elysia</taxon>
    </lineage>
</organism>
<accession>A0AAE1A0Y1</accession>
<dbReference type="InterPro" id="IPR046349">
    <property type="entry name" value="C1-like_sf"/>
</dbReference>
<dbReference type="Pfam" id="PF00130">
    <property type="entry name" value="C1_1"/>
    <property type="match status" value="1"/>
</dbReference>
<dbReference type="InterPro" id="IPR001660">
    <property type="entry name" value="SAM"/>
</dbReference>
<dbReference type="InterPro" id="IPR002219">
    <property type="entry name" value="PKC_DAG/PE"/>
</dbReference>
<gene>
    <name evidence="5" type="ORF">RRG08_010717</name>
</gene>
<dbReference type="PROSITE" id="PS00479">
    <property type="entry name" value="ZF_DAG_PE_1"/>
    <property type="match status" value="1"/>
</dbReference>
<comment type="caution">
    <text evidence="5">The sequence shown here is derived from an EMBL/GenBank/DDBJ whole genome shotgun (WGS) entry which is preliminary data.</text>
</comment>
<keyword evidence="1" id="KW-0479">Metal-binding</keyword>
<dbReference type="Gene3D" id="3.30.60.20">
    <property type="match status" value="1"/>
</dbReference>
<dbReference type="SMART" id="SM00109">
    <property type="entry name" value="C1"/>
    <property type="match status" value="1"/>
</dbReference>
<evidence type="ECO:0000256" key="1">
    <source>
        <dbReference type="ARBA" id="ARBA00022723"/>
    </source>
</evidence>
<evidence type="ECO:0000259" key="3">
    <source>
        <dbReference type="PROSITE" id="PS50081"/>
    </source>
</evidence>
<evidence type="ECO:0000313" key="6">
    <source>
        <dbReference type="Proteomes" id="UP001283361"/>
    </source>
</evidence>
<dbReference type="AlphaFoldDB" id="A0AAE1A0Y1"/>
<keyword evidence="6" id="KW-1185">Reference proteome</keyword>
<dbReference type="EMBL" id="JAWDGP010002863">
    <property type="protein sequence ID" value="KAK3779210.1"/>
    <property type="molecule type" value="Genomic_DNA"/>
</dbReference>
<dbReference type="Pfam" id="PF00536">
    <property type="entry name" value="SAM_1"/>
    <property type="match status" value="1"/>
</dbReference>
<dbReference type="GO" id="GO:0046872">
    <property type="term" value="F:metal ion binding"/>
    <property type="evidence" value="ECO:0007669"/>
    <property type="project" value="UniProtKB-KW"/>
</dbReference>